<dbReference type="PROSITE" id="PS50887">
    <property type="entry name" value="GGDEF"/>
    <property type="match status" value="1"/>
</dbReference>
<dbReference type="Proteomes" id="UP000648182">
    <property type="component" value="Unassembled WGS sequence"/>
</dbReference>
<evidence type="ECO:0000256" key="1">
    <source>
        <dbReference type="ARBA" id="ARBA00004651"/>
    </source>
</evidence>
<dbReference type="PANTHER" id="PTHR45138:SF9">
    <property type="entry name" value="DIGUANYLATE CYCLASE DGCM-RELATED"/>
    <property type="match status" value="1"/>
</dbReference>
<evidence type="ECO:0000256" key="4">
    <source>
        <dbReference type="ARBA" id="ARBA00022989"/>
    </source>
</evidence>
<evidence type="ECO:0000256" key="3">
    <source>
        <dbReference type="ARBA" id="ARBA00022692"/>
    </source>
</evidence>
<feature type="transmembrane region" description="Helical" evidence="6">
    <location>
        <begin position="99"/>
        <end position="118"/>
    </location>
</feature>
<feature type="transmembrane region" description="Helical" evidence="6">
    <location>
        <begin position="35"/>
        <end position="56"/>
    </location>
</feature>
<evidence type="ECO:0000256" key="5">
    <source>
        <dbReference type="ARBA" id="ARBA00023136"/>
    </source>
</evidence>
<comment type="caution">
    <text evidence="8">The sequence shown here is derived from an EMBL/GenBank/DDBJ whole genome shotgun (WGS) entry which is preliminary data.</text>
</comment>
<dbReference type="PANTHER" id="PTHR45138">
    <property type="entry name" value="REGULATORY COMPONENTS OF SENSORY TRANSDUCTION SYSTEM"/>
    <property type="match status" value="1"/>
</dbReference>
<keyword evidence="3 6" id="KW-0812">Transmembrane</keyword>
<reference evidence="8 9" key="1">
    <citation type="submission" date="2020-08" db="EMBL/GenBank/DDBJ databases">
        <title>A Genomic Blueprint of the Chicken Gut Microbiome.</title>
        <authorList>
            <person name="Gilroy R."/>
            <person name="Ravi A."/>
            <person name="Getino M."/>
            <person name="Pursley I."/>
            <person name="Horton D.L."/>
            <person name="Alikhan N.-F."/>
            <person name="Baker D."/>
            <person name="Gharbi K."/>
            <person name="Hall N."/>
            <person name="Watson M."/>
            <person name="Adriaenssens E.M."/>
            <person name="Foster-Nyarko E."/>
            <person name="Jarju S."/>
            <person name="Secka A."/>
            <person name="Antonio M."/>
            <person name="Oren A."/>
            <person name="Chaudhuri R."/>
            <person name="La Ragione R.M."/>
            <person name="Hildebrand F."/>
            <person name="Pallen M.J."/>
        </authorList>
    </citation>
    <scope>NUCLEOTIDE SEQUENCE [LARGE SCALE GENOMIC DNA]</scope>
    <source>
        <strain evidence="8 9">Sa1BUA2</strain>
    </source>
</reference>
<dbReference type="EMBL" id="JACSPV010000052">
    <property type="protein sequence ID" value="MBD8007270.1"/>
    <property type="molecule type" value="Genomic_DNA"/>
</dbReference>
<name>A0ABR8VR85_9BACI</name>
<dbReference type="SMART" id="SM00267">
    <property type="entry name" value="GGDEF"/>
    <property type="match status" value="1"/>
</dbReference>
<feature type="transmembrane region" description="Helical" evidence="6">
    <location>
        <begin position="161"/>
        <end position="182"/>
    </location>
</feature>
<dbReference type="Pfam" id="PF07694">
    <property type="entry name" value="5TM-5TMR_LYT"/>
    <property type="match status" value="1"/>
</dbReference>
<dbReference type="Gene3D" id="3.30.70.270">
    <property type="match status" value="1"/>
</dbReference>
<dbReference type="NCBIfam" id="TIGR00254">
    <property type="entry name" value="GGDEF"/>
    <property type="match status" value="1"/>
</dbReference>
<comment type="subcellular location">
    <subcellularLocation>
        <location evidence="1">Cell membrane</location>
        <topology evidence="1">Multi-pass membrane protein</topology>
    </subcellularLocation>
</comment>
<evidence type="ECO:0000313" key="9">
    <source>
        <dbReference type="Proteomes" id="UP000648182"/>
    </source>
</evidence>
<evidence type="ECO:0000256" key="2">
    <source>
        <dbReference type="ARBA" id="ARBA00022475"/>
    </source>
</evidence>
<dbReference type="SUPFAM" id="SSF55073">
    <property type="entry name" value="Nucleotide cyclase"/>
    <property type="match status" value="1"/>
</dbReference>
<dbReference type="InterPro" id="IPR043128">
    <property type="entry name" value="Rev_trsase/Diguanyl_cyclase"/>
</dbReference>
<feature type="domain" description="GGDEF" evidence="7">
    <location>
        <begin position="222"/>
        <end position="355"/>
    </location>
</feature>
<proteinExistence type="predicted"/>
<keyword evidence="4 6" id="KW-1133">Transmembrane helix</keyword>
<feature type="transmembrane region" description="Helical" evidence="6">
    <location>
        <begin position="5"/>
        <end position="23"/>
    </location>
</feature>
<organism evidence="8 9">
    <name type="scientific">Bacillus norwichensis</name>
    <dbReference type="NCBI Taxonomy" id="2762217"/>
    <lineage>
        <taxon>Bacteria</taxon>
        <taxon>Bacillati</taxon>
        <taxon>Bacillota</taxon>
        <taxon>Bacilli</taxon>
        <taxon>Bacillales</taxon>
        <taxon>Bacillaceae</taxon>
        <taxon>Bacillus</taxon>
    </lineage>
</organism>
<feature type="transmembrane region" description="Helical" evidence="6">
    <location>
        <begin position="130"/>
        <end position="149"/>
    </location>
</feature>
<evidence type="ECO:0000313" key="8">
    <source>
        <dbReference type="EMBL" id="MBD8007270.1"/>
    </source>
</evidence>
<dbReference type="InterPro" id="IPR029787">
    <property type="entry name" value="Nucleotide_cyclase"/>
</dbReference>
<keyword evidence="2" id="KW-1003">Cell membrane</keyword>
<protein>
    <submittedName>
        <fullName evidence="8">Diguanylate cyclase</fullName>
    </submittedName>
</protein>
<gene>
    <name evidence="8" type="ORF">H9631_19585</name>
</gene>
<evidence type="ECO:0000256" key="6">
    <source>
        <dbReference type="SAM" id="Phobius"/>
    </source>
</evidence>
<dbReference type="CDD" id="cd01949">
    <property type="entry name" value="GGDEF"/>
    <property type="match status" value="1"/>
</dbReference>
<feature type="transmembrane region" description="Helical" evidence="6">
    <location>
        <begin position="68"/>
        <end position="93"/>
    </location>
</feature>
<dbReference type="InterPro" id="IPR050469">
    <property type="entry name" value="Diguanylate_Cyclase"/>
</dbReference>
<dbReference type="Pfam" id="PF00990">
    <property type="entry name" value="GGDEF"/>
    <property type="match status" value="1"/>
</dbReference>
<dbReference type="RefSeq" id="WP_191815792.1">
    <property type="nucleotide sequence ID" value="NZ_JACSPV010000052.1"/>
</dbReference>
<keyword evidence="9" id="KW-1185">Reference proteome</keyword>
<dbReference type="InterPro" id="IPR000160">
    <property type="entry name" value="GGDEF_dom"/>
</dbReference>
<sequence>MFQSILSNLAIILLGHLLMSTLITYRERFSKHLLYIYTVVLFSTVSITMLYLPISFGDYRLDLSLIPLIFLALFRGWKITVPVLFIVSAWHFFMGSDETLSSIVFVLILPTIFTLLLYERKIPTNINLKILFIITACWIISDLPIILFIPNGMEIFKNTFLLRYISFLSVASIYCAFILIGYKNDRLKQRLEFLASHDPLTNLLNRNKFIEIVEVKMKESDTNHYIALLDIDHFKQLNDTHGHLTGDSVLKEISSIFNKYESDNLKVARYGGEEFIIYLKTVYDKQAVRTLEHIQNEIRTTPFHSNNGGSLHVTVSIGLAKFESGSRLYDVIHQADNHLYSAKNENRDQLVVSFD</sequence>
<dbReference type="InterPro" id="IPR011620">
    <property type="entry name" value="Sig_transdc_His_kinase_LytS_TM"/>
</dbReference>
<accession>A0ABR8VR85</accession>
<keyword evidence="5 6" id="KW-0472">Membrane</keyword>
<evidence type="ECO:0000259" key="7">
    <source>
        <dbReference type="PROSITE" id="PS50887"/>
    </source>
</evidence>